<sequence>MLKITIAINNAIALVAIVGAIMIAVVVVIVAVLPFYHLILPP</sequence>
<protein>
    <submittedName>
        <fullName evidence="2">Uncharacterized protein</fullName>
    </submittedName>
</protein>
<proteinExistence type="predicted"/>
<keyword evidence="1" id="KW-1133">Transmembrane helix</keyword>
<keyword evidence="3" id="KW-1185">Reference proteome</keyword>
<gene>
    <name evidence="2" type="ORF">FNYG_12488</name>
</gene>
<dbReference type="EMBL" id="MTQA01000216">
    <property type="protein sequence ID" value="PNP74175.1"/>
    <property type="molecule type" value="Genomic_DNA"/>
</dbReference>
<name>A0A2K0VVX4_GIBNY</name>
<evidence type="ECO:0000313" key="2">
    <source>
        <dbReference type="EMBL" id="PNP74175.1"/>
    </source>
</evidence>
<keyword evidence="1" id="KW-0812">Transmembrane</keyword>
<feature type="transmembrane region" description="Helical" evidence="1">
    <location>
        <begin position="12"/>
        <end position="36"/>
    </location>
</feature>
<evidence type="ECO:0000256" key="1">
    <source>
        <dbReference type="SAM" id="Phobius"/>
    </source>
</evidence>
<dbReference type="AlphaFoldDB" id="A0A2K0VVX4"/>
<evidence type="ECO:0000313" key="3">
    <source>
        <dbReference type="Proteomes" id="UP000236664"/>
    </source>
</evidence>
<dbReference type="Proteomes" id="UP000236664">
    <property type="component" value="Unassembled WGS sequence"/>
</dbReference>
<keyword evidence="1" id="KW-0472">Membrane</keyword>
<reference evidence="2 3" key="1">
    <citation type="submission" date="2017-06" db="EMBL/GenBank/DDBJ databases">
        <title>Genome of Fusarium nygamai isolate CS10214.</title>
        <authorList>
            <person name="Gardiner D.M."/>
            <person name="Obanor F."/>
            <person name="Kazan K."/>
        </authorList>
    </citation>
    <scope>NUCLEOTIDE SEQUENCE [LARGE SCALE GENOMIC DNA]</scope>
    <source>
        <strain evidence="2 3">CS10214</strain>
    </source>
</reference>
<comment type="caution">
    <text evidence="2">The sequence shown here is derived from an EMBL/GenBank/DDBJ whole genome shotgun (WGS) entry which is preliminary data.</text>
</comment>
<organism evidence="2 3">
    <name type="scientific">Gibberella nygamai</name>
    <name type="common">Bean root rot disease fungus</name>
    <name type="synonym">Fusarium nygamai</name>
    <dbReference type="NCBI Taxonomy" id="42673"/>
    <lineage>
        <taxon>Eukaryota</taxon>
        <taxon>Fungi</taxon>
        <taxon>Dikarya</taxon>
        <taxon>Ascomycota</taxon>
        <taxon>Pezizomycotina</taxon>
        <taxon>Sordariomycetes</taxon>
        <taxon>Hypocreomycetidae</taxon>
        <taxon>Hypocreales</taxon>
        <taxon>Nectriaceae</taxon>
        <taxon>Fusarium</taxon>
        <taxon>Fusarium fujikuroi species complex</taxon>
    </lineage>
</organism>
<accession>A0A2K0VVX4</accession>